<accession>A0A517PT27</accession>
<proteinExistence type="predicted"/>
<organism evidence="3 4">
    <name type="scientific">Gimesia chilikensis</name>
    <dbReference type="NCBI Taxonomy" id="2605989"/>
    <lineage>
        <taxon>Bacteria</taxon>
        <taxon>Pseudomonadati</taxon>
        <taxon>Planctomycetota</taxon>
        <taxon>Planctomycetia</taxon>
        <taxon>Planctomycetales</taxon>
        <taxon>Planctomycetaceae</taxon>
        <taxon>Gimesia</taxon>
    </lineage>
</organism>
<dbReference type="PANTHER" id="PTHR34322:SF2">
    <property type="entry name" value="TRANSPOSASE IS200-LIKE DOMAIN-CONTAINING PROTEIN"/>
    <property type="match status" value="1"/>
</dbReference>
<dbReference type="Pfam" id="PF01797">
    <property type="entry name" value="Y1_Tnp"/>
    <property type="match status" value="1"/>
</dbReference>
<dbReference type="Proteomes" id="UP000320421">
    <property type="component" value="Chromosome"/>
</dbReference>
<dbReference type="GO" id="GO:0004803">
    <property type="term" value="F:transposase activity"/>
    <property type="evidence" value="ECO:0007669"/>
    <property type="project" value="InterPro"/>
</dbReference>
<dbReference type="OrthoDB" id="277009at2"/>
<evidence type="ECO:0000259" key="2">
    <source>
        <dbReference type="SMART" id="SM01321"/>
    </source>
</evidence>
<dbReference type="PANTHER" id="PTHR34322">
    <property type="entry name" value="TRANSPOSASE, Y1_TNP DOMAIN-CONTAINING"/>
    <property type="match status" value="1"/>
</dbReference>
<dbReference type="InterPro" id="IPR002686">
    <property type="entry name" value="Transposase_17"/>
</dbReference>
<feature type="region of interest" description="Disordered" evidence="1">
    <location>
        <begin position="200"/>
        <end position="226"/>
    </location>
</feature>
<sequence>MPRAKRICPAGEVFHVLNRSVARLTLFEKPDDYAAFMRVVEETWQKNPLPIFAMSVMPNHWHFVVRPTTDTQLTDFFRWLTVTHTMRWHAHYATGGTGHLYQGRFKSFPIQSDDHLLTVMRYVERNPLRANLVKKAEEWEFGSAWARQQKQVKPEWLAPLKNPPLPRNWRALVNKPQTDAELAALRKCIVRGTPFGNEKWASNTAQRLSLESTTRPRGRPRTRKES</sequence>
<protein>
    <submittedName>
        <fullName evidence="3">Transposase IS200 like protein</fullName>
    </submittedName>
</protein>
<dbReference type="InterPro" id="IPR036515">
    <property type="entry name" value="Transposase_17_sf"/>
</dbReference>
<dbReference type="AlphaFoldDB" id="A0A517PT27"/>
<feature type="compositionally biased region" description="Basic residues" evidence="1">
    <location>
        <begin position="216"/>
        <end position="226"/>
    </location>
</feature>
<evidence type="ECO:0000313" key="4">
    <source>
        <dbReference type="Proteomes" id="UP000320421"/>
    </source>
</evidence>
<feature type="domain" description="Transposase IS200-like" evidence="2">
    <location>
        <begin position="9"/>
        <end position="126"/>
    </location>
</feature>
<gene>
    <name evidence="3" type="ORF">HG66A1_43370</name>
</gene>
<feature type="compositionally biased region" description="Polar residues" evidence="1">
    <location>
        <begin position="200"/>
        <end position="212"/>
    </location>
</feature>
<dbReference type="SUPFAM" id="SSF143422">
    <property type="entry name" value="Transposase IS200-like"/>
    <property type="match status" value="1"/>
</dbReference>
<evidence type="ECO:0000313" key="3">
    <source>
        <dbReference type="EMBL" id="QDT22529.1"/>
    </source>
</evidence>
<evidence type="ECO:0000256" key="1">
    <source>
        <dbReference type="SAM" id="MobiDB-lite"/>
    </source>
</evidence>
<dbReference type="EMBL" id="CP036266">
    <property type="protein sequence ID" value="QDT22529.1"/>
    <property type="molecule type" value="Genomic_DNA"/>
</dbReference>
<dbReference type="Gene3D" id="3.30.70.1290">
    <property type="entry name" value="Transposase IS200-like"/>
    <property type="match status" value="1"/>
</dbReference>
<reference evidence="3 4" key="1">
    <citation type="submission" date="2019-02" db="EMBL/GenBank/DDBJ databases">
        <title>Deep-cultivation of Planctomycetes and their phenomic and genomic characterization uncovers novel biology.</title>
        <authorList>
            <person name="Wiegand S."/>
            <person name="Jogler M."/>
            <person name="Boedeker C."/>
            <person name="Pinto D."/>
            <person name="Vollmers J."/>
            <person name="Rivas-Marin E."/>
            <person name="Kohn T."/>
            <person name="Peeters S.H."/>
            <person name="Heuer A."/>
            <person name="Rast P."/>
            <person name="Oberbeckmann S."/>
            <person name="Bunk B."/>
            <person name="Jeske O."/>
            <person name="Meyerdierks A."/>
            <person name="Storesund J.E."/>
            <person name="Kallscheuer N."/>
            <person name="Luecker S."/>
            <person name="Lage O.M."/>
            <person name="Pohl T."/>
            <person name="Merkel B.J."/>
            <person name="Hornburger P."/>
            <person name="Mueller R.-W."/>
            <person name="Bruemmer F."/>
            <person name="Labrenz M."/>
            <person name="Spormann A.M."/>
            <person name="Op den Camp H."/>
            <person name="Overmann J."/>
            <person name="Amann R."/>
            <person name="Jetten M.S.M."/>
            <person name="Mascher T."/>
            <person name="Medema M.H."/>
            <person name="Devos D.P."/>
            <person name="Kaster A.-K."/>
            <person name="Ovreas L."/>
            <person name="Rohde M."/>
            <person name="Galperin M.Y."/>
            <person name="Jogler C."/>
        </authorList>
    </citation>
    <scope>NUCLEOTIDE SEQUENCE [LARGE SCALE GENOMIC DNA]</scope>
    <source>
        <strain evidence="3 4">HG66A1</strain>
    </source>
</reference>
<dbReference type="SMART" id="SM01321">
    <property type="entry name" value="Y1_Tnp"/>
    <property type="match status" value="1"/>
</dbReference>
<keyword evidence="4" id="KW-1185">Reference proteome</keyword>
<dbReference type="GO" id="GO:0003677">
    <property type="term" value="F:DNA binding"/>
    <property type="evidence" value="ECO:0007669"/>
    <property type="project" value="InterPro"/>
</dbReference>
<name>A0A517PT27_9PLAN</name>
<dbReference type="GO" id="GO:0006313">
    <property type="term" value="P:DNA transposition"/>
    <property type="evidence" value="ECO:0007669"/>
    <property type="project" value="InterPro"/>
</dbReference>